<name>A0A1G5VDZ3_9FIRM</name>
<dbReference type="EMBL" id="FMXA01000006">
    <property type="protein sequence ID" value="SDA43265.1"/>
    <property type="molecule type" value="Genomic_DNA"/>
</dbReference>
<dbReference type="Proteomes" id="UP000199689">
    <property type="component" value="Unassembled WGS sequence"/>
</dbReference>
<dbReference type="InterPro" id="IPR056238">
    <property type="entry name" value="YunG-like"/>
</dbReference>
<sequence length="173" mass="20023">MDKNNQAVQIALDNMYGKVRPFGYLFYGDEQKGLTCQPVPQFAGIHTLEELFAVLEQCWDQETAYPSCQEEWVPEDPSFGQCAITAMLVHDMFGGTIHKIRGDGGGTHYFNRLNGKYVDLTREQFDLYNLPVAYEPNQEIPREFCGRNKNTLMRYHRLQWNIMLYLGTAILQK</sequence>
<dbReference type="RefSeq" id="WP_091363541.1">
    <property type="nucleotide sequence ID" value="NZ_FMXA01000006.1"/>
</dbReference>
<gene>
    <name evidence="1" type="ORF">SAMN02910343_00518</name>
</gene>
<keyword evidence="2" id="KW-1185">Reference proteome</keyword>
<reference evidence="1 2" key="1">
    <citation type="submission" date="2016-10" db="EMBL/GenBank/DDBJ databases">
        <authorList>
            <person name="de Groot N.N."/>
        </authorList>
    </citation>
    <scope>NUCLEOTIDE SEQUENCE [LARGE SCALE GENOMIC DNA]</scope>
    <source>
        <strain evidence="1 2">DSM 15230</strain>
    </source>
</reference>
<evidence type="ECO:0000313" key="1">
    <source>
        <dbReference type="EMBL" id="SDA43265.1"/>
    </source>
</evidence>
<proteinExistence type="predicted"/>
<dbReference type="GeneID" id="87755560"/>
<dbReference type="AlphaFoldDB" id="A0A1G5VDZ3"/>
<accession>A0A1G5VDZ3</accession>
<dbReference type="Pfam" id="PF24585">
    <property type="entry name" value="YunG"/>
    <property type="match status" value="1"/>
</dbReference>
<evidence type="ECO:0000313" key="2">
    <source>
        <dbReference type="Proteomes" id="UP000199689"/>
    </source>
</evidence>
<protein>
    <submittedName>
        <fullName evidence="1">Uncharacterized protein</fullName>
    </submittedName>
</protein>
<organism evidence="1 2">
    <name type="scientific">Allisonella histaminiformans</name>
    <dbReference type="NCBI Taxonomy" id="209880"/>
    <lineage>
        <taxon>Bacteria</taxon>
        <taxon>Bacillati</taxon>
        <taxon>Bacillota</taxon>
        <taxon>Negativicutes</taxon>
        <taxon>Veillonellales</taxon>
        <taxon>Veillonellaceae</taxon>
        <taxon>Allisonella</taxon>
    </lineage>
</organism>
<dbReference type="OrthoDB" id="9792518at2"/>
<dbReference type="STRING" id="209880.SAMN02910343_00518"/>